<keyword evidence="9" id="KW-0804">Transcription</keyword>
<feature type="compositionally biased region" description="Basic and acidic residues" evidence="12">
    <location>
        <begin position="172"/>
        <end position="182"/>
    </location>
</feature>
<protein>
    <recommendedName>
        <fullName evidence="13">GATA-type domain-containing protein</fullName>
    </recommendedName>
</protein>
<comment type="caution">
    <text evidence="14">The sequence shown here is derived from an EMBL/GenBank/DDBJ whole genome shotgun (WGS) entry which is preliminary data.</text>
</comment>
<evidence type="ECO:0000256" key="2">
    <source>
        <dbReference type="ARBA" id="ARBA00022723"/>
    </source>
</evidence>
<feature type="region of interest" description="Disordered" evidence="12">
    <location>
        <begin position="119"/>
        <end position="194"/>
    </location>
</feature>
<evidence type="ECO:0000256" key="4">
    <source>
        <dbReference type="ARBA" id="ARBA00022771"/>
    </source>
</evidence>
<evidence type="ECO:0000256" key="7">
    <source>
        <dbReference type="ARBA" id="ARBA00023125"/>
    </source>
</evidence>
<keyword evidence="2 11" id="KW-0479">Metal-binding</keyword>
<evidence type="ECO:0000256" key="8">
    <source>
        <dbReference type="ARBA" id="ARBA00023159"/>
    </source>
</evidence>
<evidence type="ECO:0000313" key="15">
    <source>
        <dbReference type="Proteomes" id="UP000828390"/>
    </source>
</evidence>
<keyword evidence="8" id="KW-0010">Activator</keyword>
<keyword evidence="10" id="KW-0539">Nucleus</keyword>
<evidence type="ECO:0000313" key="14">
    <source>
        <dbReference type="EMBL" id="KAH3872551.1"/>
    </source>
</evidence>
<feature type="zinc finger region" description="GATA-type 1" evidence="11">
    <location>
        <begin position="245"/>
        <end position="269"/>
    </location>
</feature>
<dbReference type="GO" id="GO:0000981">
    <property type="term" value="F:DNA-binding transcription factor activity, RNA polymerase II-specific"/>
    <property type="evidence" value="ECO:0007669"/>
    <property type="project" value="InterPro"/>
</dbReference>
<dbReference type="Pfam" id="PF00320">
    <property type="entry name" value="GATA"/>
    <property type="match status" value="2"/>
</dbReference>
<evidence type="ECO:0000256" key="1">
    <source>
        <dbReference type="ARBA" id="ARBA00004123"/>
    </source>
</evidence>
<dbReference type="PROSITE" id="PS50114">
    <property type="entry name" value="GATA_ZN_FINGER_2"/>
    <property type="match status" value="2"/>
</dbReference>
<gene>
    <name evidence="14" type="ORF">DPMN_035770</name>
</gene>
<keyword evidence="3" id="KW-0677">Repeat</keyword>
<feature type="region of interest" description="Disordered" evidence="12">
    <location>
        <begin position="221"/>
        <end position="244"/>
    </location>
</feature>
<feature type="domain" description="GATA-type" evidence="13">
    <location>
        <begin position="293"/>
        <end position="323"/>
    </location>
</feature>
<dbReference type="InterPro" id="IPR039355">
    <property type="entry name" value="Transcription_factor_GATA"/>
</dbReference>
<dbReference type="PANTHER" id="PTHR10071:SF281">
    <property type="entry name" value="BOX A-BINDING FACTOR-RELATED"/>
    <property type="match status" value="1"/>
</dbReference>
<keyword evidence="4 11" id="KW-0863">Zinc-finger</keyword>
<comment type="subcellular location">
    <subcellularLocation>
        <location evidence="1">Nucleus</location>
    </subcellularLocation>
</comment>
<dbReference type="PIRSF" id="PIRSF003027">
    <property type="entry name" value="TF_GATA-1/2/3"/>
    <property type="match status" value="1"/>
</dbReference>
<dbReference type="CDD" id="cd00202">
    <property type="entry name" value="ZnF_GATA"/>
    <property type="match status" value="2"/>
</dbReference>
<feature type="domain" description="GATA-type" evidence="13">
    <location>
        <begin position="239"/>
        <end position="293"/>
    </location>
</feature>
<feature type="zinc finger region" description="GATA-type 2" evidence="11">
    <location>
        <begin position="299"/>
        <end position="323"/>
    </location>
</feature>
<evidence type="ECO:0000256" key="12">
    <source>
        <dbReference type="SAM" id="MobiDB-lite"/>
    </source>
</evidence>
<dbReference type="GO" id="GO:0005634">
    <property type="term" value="C:nucleus"/>
    <property type="evidence" value="ECO:0007669"/>
    <property type="project" value="UniProtKB-SubCell"/>
</dbReference>
<dbReference type="EMBL" id="JAIWYP010000002">
    <property type="protein sequence ID" value="KAH3872551.1"/>
    <property type="molecule type" value="Genomic_DNA"/>
</dbReference>
<dbReference type="InterPro" id="IPR016374">
    <property type="entry name" value="TF_GATA-2/3"/>
</dbReference>
<dbReference type="Gene3D" id="3.30.50.10">
    <property type="entry name" value="Erythroid Transcription Factor GATA-1, subunit A"/>
    <property type="match status" value="2"/>
</dbReference>
<dbReference type="GO" id="GO:0045944">
    <property type="term" value="P:positive regulation of transcription by RNA polymerase II"/>
    <property type="evidence" value="ECO:0007669"/>
    <property type="project" value="TreeGrafter"/>
</dbReference>
<dbReference type="InterPro" id="IPR013088">
    <property type="entry name" value="Znf_NHR/GATA"/>
</dbReference>
<evidence type="ECO:0000256" key="3">
    <source>
        <dbReference type="ARBA" id="ARBA00022737"/>
    </source>
</evidence>
<evidence type="ECO:0000256" key="10">
    <source>
        <dbReference type="ARBA" id="ARBA00023242"/>
    </source>
</evidence>
<keyword evidence="7" id="KW-0238">DNA-binding</keyword>
<dbReference type="GO" id="GO:0000978">
    <property type="term" value="F:RNA polymerase II cis-regulatory region sequence-specific DNA binding"/>
    <property type="evidence" value="ECO:0007669"/>
    <property type="project" value="TreeGrafter"/>
</dbReference>
<dbReference type="AlphaFoldDB" id="A0A9D4RKV8"/>
<proteinExistence type="predicted"/>
<dbReference type="SUPFAM" id="SSF57716">
    <property type="entry name" value="Glucocorticoid receptor-like (DNA-binding domain)"/>
    <property type="match status" value="2"/>
</dbReference>
<dbReference type="GO" id="GO:0000122">
    <property type="term" value="P:negative regulation of transcription by RNA polymerase II"/>
    <property type="evidence" value="ECO:0007669"/>
    <property type="project" value="TreeGrafter"/>
</dbReference>
<evidence type="ECO:0000256" key="11">
    <source>
        <dbReference type="PIRSR" id="PIRSR003027-1"/>
    </source>
</evidence>
<dbReference type="Proteomes" id="UP000828390">
    <property type="component" value="Unassembled WGS sequence"/>
</dbReference>
<reference evidence="14" key="2">
    <citation type="submission" date="2020-11" db="EMBL/GenBank/DDBJ databases">
        <authorList>
            <person name="McCartney M.A."/>
            <person name="Auch B."/>
            <person name="Kono T."/>
            <person name="Mallez S."/>
            <person name="Becker A."/>
            <person name="Gohl D.M."/>
            <person name="Silverstein K.A.T."/>
            <person name="Koren S."/>
            <person name="Bechman K.B."/>
            <person name="Herman A."/>
            <person name="Abrahante J.E."/>
            <person name="Garbe J."/>
        </authorList>
    </citation>
    <scope>NUCLEOTIDE SEQUENCE</scope>
    <source>
        <strain evidence="14">Duluth1</strain>
        <tissue evidence="14">Whole animal</tissue>
    </source>
</reference>
<dbReference type="PROSITE" id="PS00344">
    <property type="entry name" value="GATA_ZN_FINGER_1"/>
    <property type="match status" value="2"/>
</dbReference>
<feature type="compositionally biased region" description="Low complexity" evidence="12">
    <location>
        <begin position="151"/>
        <end position="169"/>
    </location>
</feature>
<dbReference type="PRINTS" id="PR00619">
    <property type="entry name" value="GATAZNFINGER"/>
</dbReference>
<keyword evidence="5 11" id="KW-0862">Zinc</keyword>
<feature type="compositionally biased region" description="Polar residues" evidence="12">
    <location>
        <begin position="222"/>
        <end position="231"/>
    </location>
</feature>
<dbReference type="PANTHER" id="PTHR10071">
    <property type="entry name" value="TRANSCRIPTION FACTOR GATA FAMILY MEMBER"/>
    <property type="match status" value="1"/>
</dbReference>
<keyword evidence="6" id="KW-0805">Transcription regulation</keyword>
<evidence type="ECO:0000256" key="5">
    <source>
        <dbReference type="ARBA" id="ARBA00022833"/>
    </source>
</evidence>
<evidence type="ECO:0000259" key="13">
    <source>
        <dbReference type="PROSITE" id="PS50114"/>
    </source>
</evidence>
<evidence type="ECO:0000256" key="6">
    <source>
        <dbReference type="ARBA" id="ARBA00023015"/>
    </source>
</evidence>
<evidence type="ECO:0000256" key="9">
    <source>
        <dbReference type="ARBA" id="ARBA00023163"/>
    </source>
</evidence>
<dbReference type="FunFam" id="3.30.50.10:FF:000001">
    <property type="entry name" value="GATA transcription factor (GATAd)"/>
    <property type="match status" value="1"/>
</dbReference>
<feature type="compositionally biased region" description="Polar residues" evidence="12">
    <location>
        <begin position="184"/>
        <end position="194"/>
    </location>
</feature>
<dbReference type="InterPro" id="IPR000679">
    <property type="entry name" value="Znf_GATA"/>
</dbReference>
<keyword evidence="15" id="KW-1185">Reference proteome</keyword>
<dbReference type="GO" id="GO:0008270">
    <property type="term" value="F:zinc ion binding"/>
    <property type="evidence" value="ECO:0007669"/>
    <property type="project" value="UniProtKB-KW"/>
</dbReference>
<accession>A0A9D4RKV8</accession>
<dbReference type="GO" id="GO:0045165">
    <property type="term" value="P:cell fate commitment"/>
    <property type="evidence" value="ECO:0007669"/>
    <property type="project" value="TreeGrafter"/>
</dbReference>
<reference evidence="14" key="1">
    <citation type="journal article" date="2019" name="bioRxiv">
        <title>The Genome of the Zebra Mussel, Dreissena polymorpha: A Resource for Invasive Species Research.</title>
        <authorList>
            <person name="McCartney M.A."/>
            <person name="Auch B."/>
            <person name="Kono T."/>
            <person name="Mallez S."/>
            <person name="Zhang Y."/>
            <person name="Obille A."/>
            <person name="Becker A."/>
            <person name="Abrahante J.E."/>
            <person name="Garbe J."/>
            <person name="Badalamenti J.P."/>
            <person name="Herman A."/>
            <person name="Mangelson H."/>
            <person name="Liachko I."/>
            <person name="Sullivan S."/>
            <person name="Sone E.D."/>
            <person name="Koren S."/>
            <person name="Silverstein K.A.T."/>
            <person name="Beckman K.B."/>
            <person name="Gohl D.M."/>
        </authorList>
    </citation>
    <scope>NUCLEOTIDE SEQUENCE</scope>
    <source>
        <strain evidence="14">Duluth1</strain>
        <tissue evidence="14">Whole animal</tissue>
    </source>
</reference>
<name>A0A9D4RKV8_DREPO</name>
<organism evidence="14 15">
    <name type="scientific">Dreissena polymorpha</name>
    <name type="common">Zebra mussel</name>
    <name type="synonym">Mytilus polymorpha</name>
    <dbReference type="NCBI Taxonomy" id="45954"/>
    <lineage>
        <taxon>Eukaryota</taxon>
        <taxon>Metazoa</taxon>
        <taxon>Spiralia</taxon>
        <taxon>Lophotrochozoa</taxon>
        <taxon>Mollusca</taxon>
        <taxon>Bivalvia</taxon>
        <taxon>Autobranchia</taxon>
        <taxon>Heteroconchia</taxon>
        <taxon>Euheterodonta</taxon>
        <taxon>Imparidentia</taxon>
        <taxon>Neoheterodontei</taxon>
        <taxon>Myida</taxon>
        <taxon>Dreissenoidea</taxon>
        <taxon>Dreissenidae</taxon>
        <taxon>Dreissena</taxon>
    </lineage>
</organism>
<dbReference type="SMART" id="SM00401">
    <property type="entry name" value="ZnF_GATA"/>
    <property type="match status" value="2"/>
</dbReference>
<sequence>MEIATADQQHTPAWLTRPDASRMASGYEGPVGFPSEDPMDLFTMPGGFDGAGSHRAAHNYYSNSRAMGYGGASHDSRNLYRPNFHHALNPWASLDTKSMVPAHTGWGLYRDNKQALGHSGTTPLSVHPASSIASSSFNFPPTPPKDGTPDNSSVNNNTNNSATNSAGNSDYTHSEKSIKEDTDNGLSSFMHPNSGHSAHPLPTYSSYGDYGAGLGFHHPSMFKTSPTLSSRPRQKSRSSAEGRECVNCGATSTPLWRRDGTGHYLCNACGLYHKMNGQNRPLIKPKRRLSAARRAGTSCANCGTTTTTLWRRNGNGDPVCNACWSLLQTTQCEPTSYHEERWDTDPK</sequence>